<evidence type="ECO:0000313" key="3">
    <source>
        <dbReference type="Proteomes" id="UP000604046"/>
    </source>
</evidence>
<evidence type="ECO:0000313" key="2">
    <source>
        <dbReference type="EMBL" id="CAE7257116.1"/>
    </source>
</evidence>
<feature type="region of interest" description="Disordered" evidence="1">
    <location>
        <begin position="54"/>
        <end position="102"/>
    </location>
</feature>
<name>A0A812M2W7_9DINO</name>
<evidence type="ECO:0000256" key="1">
    <source>
        <dbReference type="SAM" id="MobiDB-lite"/>
    </source>
</evidence>
<gene>
    <name evidence="2" type="ORF">SNAT2548_LOCUS13252</name>
</gene>
<dbReference type="AlphaFoldDB" id="A0A812M2W7"/>
<sequence>MGGVYRQDFAHTRLQGGFFNMPQDRADPELRRQKALMIAALGLEPPAFHHFKRLARQGEVHQSRSGGPSGPEALTPLGGSSGSRETSSSASKSSDGARSNAK</sequence>
<comment type="caution">
    <text evidence="2">The sequence shown here is derived from an EMBL/GenBank/DDBJ whole genome shotgun (WGS) entry which is preliminary data.</text>
</comment>
<proteinExistence type="predicted"/>
<organism evidence="2 3">
    <name type="scientific">Symbiodinium natans</name>
    <dbReference type="NCBI Taxonomy" id="878477"/>
    <lineage>
        <taxon>Eukaryota</taxon>
        <taxon>Sar</taxon>
        <taxon>Alveolata</taxon>
        <taxon>Dinophyceae</taxon>
        <taxon>Suessiales</taxon>
        <taxon>Symbiodiniaceae</taxon>
        <taxon>Symbiodinium</taxon>
    </lineage>
</organism>
<protein>
    <submittedName>
        <fullName evidence="2">Uncharacterized protein</fullName>
    </submittedName>
</protein>
<reference evidence="2" key="1">
    <citation type="submission" date="2021-02" db="EMBL/GenBank/DDBJ databases">
        <authorList>
            <person name="Dougan E. K."/>
            <person name="Rhodes N."/>
            <person name="Thang M."/>
            <person name="Chan C."/>
        </authorList>
    </citation>
    <scope>NUCLEOTIDE SEQUENCE</scope>
</reference>
<dbReference type="Proteomes" id="UP000604046">
    <property type="component" value="Unassembled WGS sequence"/>
</dbReference>
<feature type="compositionally biased region" description="Low complexity" evidence="1">
    <location>
        <begin position="82"/>
        <end position="102"/>
    </location>
</feature>
<keyword evidence="3" id="KW-1185">Reference proteome</keyword>
<accession>A0A812M2W7</accession>
<dbReference type="EMBL" id="CAJNDS010001380">
    <property type="protein sequence ID" value="CAE7257116.1"/>
    <property type="molecule type" value="Genomic_DNA"/>
</dbReference>